<dbReference type="STRING" id="716816.BST96_19165"/>
<organism evidence="11 12">
    <name type="scientific">Oceanicoccus sagamiensis</name>
    <dbReference type="NCBI Taxonomy" id="716816"/>
    <lineage>
        <taxon>Bacteria</taxon>
        <taxon>Pseudomonadati</taxon>
        <taxon>Pseudomonadota</taxon>
        <taxon>Gammaproteobacteria</taxon>
        <taxon>Cellvibrionales</taxon>
        <taxon>Spongiibacteraceae</taxon>
        <taxon>Oceanicoccus</taxon>
    </lineage>
</organism>
<keyword evidence="1" id="KW-0819">tRNA processing</keyword>
<sequence>MGYLRAPQAAATVNSLAIIYQDPYLVAINKPSGLLVHRSKIDRHETRFALQMLRDQLGQHVFPVHRLDKPTSGVLLFALSSEIARQVSQAFANNQVSKSYLAIVRGWCAEQGTIDYALKEQLDKMTDKLSRSDKPAQTAVTHFKRLATVELPFAVDKYPQSRYSLVEAKPITGRKHQLRRHFKHIAHPIIGDAKHGKGSHNRFFQSQFDCHRLLLACTSLSIPHPISGEMVKLDAPLATDFQSVIAQLGWSSPIN</sequence>
<evidence type="ECO:0000256" key="4">
    <source>
        <dbReference type="ARBA" id="ARBA00037670"/>
    </source>
</evidence>
<dbReference type="AlphaFoldDB" id="A0A1X9NMK7"/>
<dbReference type="KEGG" id="osg:BST96_19165"/>
<evidence type="ECO:0000256" key="1">
    <source>
        <dbReference type="ARBA" id="ARBA00022694"/>
    </source>
</evidence>
<keyword evidence="12" id="KW-1185">Reference proteome</keyword>
<proteinExistence type="predicted"/>
<dbReference type="NCBIfam" id="NF008321">
    <property type="entry name" value="PRK11112.1"/>
    <property type="match status" value="1"/>
</dbReference>
<keyword evidence="2" id="KW-0413">Isomerase</keyword>
<dbReference type="OrthoDB" id="9807829at2"/>
<gene>
    <name evidence="11" type="ORF">BST96_19165</name>
</gene>
<feature type="domain" description="Pseudouridine synthase RsuA/RluA-like" evidence="10">
    <location>
        <begin position="25"/>
        <end position="184"/>
    </location>
</feature>
<accession>A0A1X9NMK7</accession>
<evidence type="ECO:0000313" key="11">
    <source>
        <dbReference type="EMBL" id="ARN76027.1"/>
    </source>
</evidence>
<dbReference type="RefSeq" id="WP_085760227.1">
    <property type="nucleotide sequence ID" value="NZ_CP019343.1"/>
</dbReference>
<reference evidence="11 12" key="1">
    <citation type="submission" date="2016-11" db="EMBL/GenBank/DDBJ databases">
        <title>Trade-off between light-utilization and light-protection in marine flavobacteria.</title>
        <authorList>
            <person name="Kumagai Y."/>
        </authorList>
    </citation>
    <scope>NUCLEOTIDE SEQUENCE [LARGE SCALE GENOMIC DNA]</scope>
    <source>
        <strain evidence="11 12">NBRC 107125</strain>
    </source>
</reference>
<dbReference type="CDD" id="cd02563">
    <property type="entry name" value="PseudoU_synth_TruC"/>
    <property type="match status" value="1"/>
</dbReference>
<dbReference type="PANTHER" id="PTHR21600:SF56">
    <property type="entry name" value="TRNA PSEUDOURIDINE SYNTHASE C"/>
    <property type="match status" value="1"/>
</dbReference>
<evidence type="ECO:0000256" key="6">
    <source>
        <dbReference type="ARBA" id="ARBA00040675"/>
    </source>
</evidence>
<dbReference type="InterPro" id="IPR050188">
    <property type="entry name" value="RluA_PseudoU_synthase"/>
</dbReference>
<dbReference type="GO" id="GO:0000455">
    <property type="term" value="P:enzyme-directed rRNA pseudouridine synthesis"/>
    <property type="evidence" value="ECO:0007669"/>
    <property type="project" value="TreeGrafter"/>
</dbReference>
<evidence type="ECO:0000256" key="9">
    <source>
        <dbReference type="ARBA" id="ARBA00043049"/>
    </source>
</evidence>
<dbReference type="GO" id="GO:0003723">
    <property type="term" value="F:RNA binding"/>
    <property type="evidence" value="ECO:0007669"/>
    <property type="project" value="InterPro"/>
</dbReference>
<evidence type="ECO:0000313" key="12">
    <source>
        <dbReference type="Proteomes" id="UP000193450"/>
    </source>
</evidence>
<comment type="catalytic activity">
    <reaction evidence="3">
        <text>uridine(65) in tRNA = pseudouridine(65) in tRNA</text>
        <dbReference type="Rhea" id="RHEA:42536"/>
        <dbReference type="Rhea" id="RHEA-COMP:10103"/>
        <dbReference type="Rhea" id="RHEA-COMP:10104"/>
        <dbReference type="ChEBI" id="CHEBI:65314"/>
        <dbReference type="ChEBI" id="CHEBI:65315"/>
        <dbReference type="EC" id="5.4.99.26"/>
    </reaction>
</comment>
<dbReference type="GO" id="GO:0160149">
    <property type="term" value="F:tRNA pseudouridine(65) synthase activity"/>
    <property type="evidence" value="ECO:0007669"/>
    <property type="project" value="UniProtKB-EC"/>
</dbReference>
<dbReference type="Proteomes" id="UP000193450">
    <property type="component" value="Chromosome"/>
</dbReference>
<name>A0A1X9NMK7_9GAMM</name>
<dbReference type="PROSITE" id="PS01129">
    <property type="entry name" value="PSI_RLU"/>
    <property type="match status" value="1"/>
</dbReference>
<evidence type="ECO:0000256" key="8">
    <source>
        <dbReference type="ARBA" id="ARBA00041975"/>
    </source>
</evidence>
<dbReference type="GO" id="GO:0008033">
    <property type="term" value="P:tRNA processing"/>
    <property type="evidence" value="ECO:0007669"/>
    <property type="project" value="UniProtKB-KW"/>
</dbReference>
<dbReference type="InterPro" id="IPR006145">
    <property type="entry name" value="PsdUridine_synth_RsuA/RluA"/>
</dbReference>
<evidence type="ECO:0000256" key="5">
    <source>
        <dbReference type="ARBA" id="ARBA00038943"/>
    </source>
</evidence>
<dbReference type="PANTHER" id="PTHR21600">
    <property type="entry name" value="MITOCHONDRIAL RNA PSEUDOURIDINE SYNTHASE"/>
    <property type="match status" value="1"/>
</dbReference>
<protein>
    <recommendedName>
        <fullName evidence="6">tRNA pseudouridine synthase C</fullName>
        <ecNumber evidence="5">5.4.99.26</ecNumber>
    </recommendedName>
    <alternativeName>
        <fullName evidence="8">tRNA pseudouridine(65) synthase</fullName>
    </alternativeName>
    <alternativeName>
        <fullName evidence="9">tRNA pseudouridylate synthase C</fullName>
    </alternativeName>
    <alternativeName>
        <fullName evidence="7">tRNA-uridine isomerase C</fullName>
    </alternativeName>
</protein>
<dbReference type="EC" id="5.4.99.26" evidence="5"/>
<comment type="function">
    <text evidence="4">Responsible for synthesis of pseudouridine from uracil-65 in transfer RNAs.</text>
</comment>
<dbReference type="SUPFAM" id="SSF55120">
    <property type="entry name" value="Pseudouridine synthase"/>
    <property type="match status" value="1"/>
</dbReference>
<dbReference type="EMBL" id="CP019343">
    <property type="protein sequence ID" value="ARN76027.1"/>
    <property type="molecule type" value="Genomic_DNA"/>
</dbReference>
<evidence type="ECO:0000256" key="7">
    <source>
        <dbReference type="ARBA" id="ARBA00041803"/>
    </source>
</evidence>
<dbReference type="InterPro" id="IPR020103">
    <property type="entry name" value="PsdUridine_synth_cat_dom_sf"/>
</dbReference>
<dbReference type="InterPro" id="IPR006224">
    <property type="entry name" value="PsdUridine_synth_RluA-like_CS"/>
</dbReference>
<dbReference type="Pfam" id="PF00849">
    <property type="entry name" value="PseudoU_synth_2"/>
    <property type="match status" value="1"/>
</dbReference>
<evidence type="ECO:0000259" key="10">
    <source>
        <dbReference type="Pfam" id="PF00849"/>
    </source>
</evidence>
<dbReference type="Gene3D" id="3.30.2350.10">
    <property type="entry name" value="Pseudouridine synthase"/>
    <property type="match status" value="1"/>
</dbReference>
<evidence type="ECO:0000256" key="2">
    <source>
        <dbReference type="ARBA" id="ARBA00023235"/>
    </source>
</evidence>
<evidence type="ECO:0000256" key="3">
    <source>
        <dbReference type="ARBA" id="ARBA00036607"/>
    </source>
</evidence>